<reference evidence="4" key="1">
    <citation type="submission" date="2016-06" db="EMBL/GenBank/DDBJ databases">
        <authorList>
            <person name="Varghese N."/>
        </authorList>
    </citation>
    <scope>NUCLEOTIDE SEQUENCE [LARGE SCALE GENOMIC DNA]</scope>
    <source>
        <strain evidence="4">DSM 46123</strain>
    </source>
</reference>
<dbReference type="GO" id="GO:0030246">
    <property type="term" value="F:carbohydrate binding"/>
    <property type="evidence" value="ECO:0007669"/>
    <property type="project" value="UniProtKB-KW"/>
</dbReference>
<evidence type="ECO:0000313" key="4">
    <source>
        <dbReference type="Proteomes" id="UP000198906"/>
    </source>
</evidence>
<dbReference type="Gene3D" id="2.80.10.50">
    <property type="match status" value="1"/>
</dbReference>
<gene>
    <name evidence="3" type="ORF">GA0074694_2467</name>
</gene>
<proteinExistence type="predicted"/>
<keyword evidence="1" id="KW-0175">Coiled coil</keyword>
<dbReference type="AlphaFoldDB" id="A0A1C6RNN4"/>
<dbReference type="SMART" id="SM00458">
    <property type="entry name" value="RICIN"/>
    <property type="match status" value="1"/>
</dbReference>
<dbReference type="Proteomes" id="UP000198906">
    <property type="component" value="Unassembled WGS sequence"/>
</dbReference>
<dbReference type="InterPro" id="IPR035992">
    <property type="entry name" value="Ricin_B-like_lectins"/>
</dbReference>
<evidence type="ECO:0000256" key="1">
    <source>
        <dbReference type="SAM" id="Coils"/>
    </source>
</evidence>
<organism evidence="3 4">
    <name type="scientific">Micromonospora inyonensis</name>
    <dbReference type="NCBI Taxonomy" id="47866"/>
    <lineage>
        <taxon>Bacteria</taxon>
        <taxon>Bacillati</taxon>
        <taxon>Actinomycetota</taxon>
        <taxon>Actinomycetes</taxon>
        <taxon>Micromonosporales</taxon>
        <taxon>Micromonosporaceae</taxon>
        <taxon>Micromonospora</taxon>
    </lineage>
</organism>
<keyword evidence="3" id="KW-0430">Lectin</keyword>
<dbReference type="PROSITE" id="PS50231">
    <property type="entry name" value="RICIN_B_LECTIN"/>
    <property type="match status" value="1"/>
</dbReference>
<dbReference type="CDD" id="cd23451">
    <property type="entry name" value="beta-trefoil_Ricin_laminarinase"/>
    <property type="match status" value="1"/>
</dbReference>
<name>A0A1C6RNN4_9ACTN</name>
<evidence type="ECO:0000259" key="2">
    <source>
        <dbReference type="SMART" id="SM00458"/>
    </source>
</evidence>
<protein>
    <submittedName>
        <fullName evidence="3">Ricin-type beta-trefoil lectin domain-containing protein</fullName>
    </submittedName>
</protein>
<dbReference type="EMBL" id="FMHU01000001">
    <property type="protein sequence ID" value="SCL18787.1"/>
    <property type="molecule type" value="Genomic_DNA"/>
</dbReference>
<dbReference type="InterPro" id="IPR000772">
    <property type="entry name" value="Ricin_B_lectin"/>
</dbReference>
<feature type="coiled-coil region" evidence="1">
    <location>
        <begin position="395"/>
        <end position="422"/>
    </location>
</feature>
<keyword evidence="4" id="KW-1185">Reference proteome</keyword>
<sequence>MIRRGPTTRRRRVFAGRWGRLCAVVAVVMVAAVGNVAVSPSAYASGPVVVDQDTQRRGLFAAYMRSRATGAEGLRQTFLSAAMVGYRQQHPGATSQQLVQHTASMNQWYTSQLGADDLARPTYQLMVKLLELSALHPSGAVAAPIFKELAESTLGKEIKALGETLDDIHAAQRHNSVINQVFENQNKIWGEVAGRGAIDPTFTAAWNGYFGAKYNVVANATSDELMADPLIATYVNVEALLEHTNNLQNYLDEGNRQITALLNEINVRTDAANADVEAMNAALPVDGRQATPAELEQAKAKAEERKKWLEGAAGAIDLFGKLVGVADPKVGAIVMGTGRAAVQIATAVSDWLPTLAANGLKAALFSASGIGMAGAVLGAIQSLVPLFGGTGPTVDQQILDELKELRMELREFRDEMKERFDRIEVALVQIYDQMDAQFNRLLTEVWLIQDELKKVVSQLALVTQQVDFWGSSILRSLQETQVSQLKGLINQRVSHSARYPETPLTWDEYKATVEALNTAASVQSKAAPFTAGLGDQYPENNLGAFGYHGSIRYLTDYAENNLHLPYLESGGVRVQAPPVPAVEHWMLAAEGYKHMVAQNPGYAAQVNLTTDEILASGRAIQTAVRRFSAPQGWDKPDQLNPMFIKLISDYRTTGETLFGKMHEKRNAIQNHRLGYTMFGLPTQDVEGASTTEPTSVPPCSTSVTYQASRPGNVVSKDAKEIWLADYGRPDTPAQLCYEPAWANESEPPDPDGDKPYAVYADLEITFKLRQRWDGQWLTASTWSKVYPYGKIQQYYPPDDPRQGWRRTLSQAMSEKWGGVKADFEQTVSRTRTPNDATIKTNVRDWLYGQAGQYYYEVTRDLKKPGTELYELNKQLTRAALLLQSYTKLGFARSLEQDQTIGIHLFGQTRIPFDQGQLEANVVNGREGHSGGITPAKRVTAGFERAYKNYCETVVNDRCVVKPEKSGVPEPNPLADPPDTTPDPYLLPPCNWAERWDPVERCLSWAVVHRSNQLKQRLELASERIADQVTLTEGIPAVDDLMQGIRIAETVAKNGPTGTTARVGAVTGLAGKCLDSRAPHADGAATEISTCDNSGPQGWALMPNRTVMSMGQCLDVSGGGSADGTPIILWPCHGLVHQQWQPYPDGTLRSPQSGKCLTVADNNSADGTLVHLWTCGAGANQKWTLPA</sequence>
<dbReference type="STRING" id="47866.GA0074694_2467"/>
<accession>A0A1C6RNN4</accession>
<evidence type="ECO:0000313" key="3">
    <source>
        <dbReference type="EMBL" id="SCL18787.1"/>
    </source>
</evidence>
<dbReference type="Pfam" id="PF00652">
    <property type="entry name" value="Ricin_B_lectin"/>
    <property type="match status" value="1"/>
</dbReference>
<feature type="domain" description="Ricin B lectin" evidence="2">
    <location>
        <begin position="1056"/>
        <end position="1185"/>
    </location>
</feature>
<dbReference type="SUPFAM" id="SSF50370">
    <property type="entry name" value="Ricin B-like lectins"/>
    <property type="match status" value="1"/>
</dbReference>